<dbReference type="GO" id="GO:0003824">
    <property type="term" value="F:catalytic activity"/>
    <property type="evidence" value="ECO:0007669"/>
    <property type="project" value="InterPro"/>
</dbReference>
<dbReference type="InterPro" id="IPR005303">
    <property type="entry name" value="MOCOS_middle"/>
</dbReference>
<dbReference type="Pfam" id="PF03476">
    <property type="entry name" value="MOSC_N"/>
    <property type="match status" value="1"/>
</dbReference>
<evidence type="ECO:0000313" key="2">
    <source>
        <dbReference type="EMBL" id="TXK46441.1"/>
    </source>
</evidence>
<keyword evidence="3" id="KW-1185">Reference proteome</keyword>
<dbReference type="Pfam" id="PF03473">
    <property type="entry name" value="MOSC"/>
    <property type="match status" value="1"/>
</dbReference>
<dbReference type="RefSeq" id="WP_147921723.1">
    <property type="nucleotide sequence ID" value="NZ_VRTY01000034.1"/>
</dbReference>
<feature type="domain" description="MOSC" evidence="1">
    <location>
        <begin position="127"/>
        <end position="267"/>
    </location>
</feature>
<evidence type="ECO:0000259" key="1">
    <source>
        <dbReference type="PROSITE" id="PS51340"/>
    </source>
</evidence>
<dbReference type="InterPro" id="IPR011037">
    <property type="entry name" value="Pyrv_Knase-like_insert_dom_sf"/>
</dbReference>
<dbReference type="PANTHER" id="PTHR14237:SF19">
    <property type="entry name" value="MITOCHONDRIAL AMIDOXIME REDUCING COMPONENT 1"/>
    <property type="match status" value="1"/>
</dbReference>
<accession>A0A5C8KA73</accession>
<dbReference type="InterPro" id="IPR005302">
    <property type="entry name" value="MoCF_Sase_C"/>
</dbReference>
<dbReference type="SUPFAM" id="SSF141673">
    <property type="entry name" value="MOSC N-terminal domain-like"/>
    <property type="match status" value="1"/>
</dbReference>
<dbReference type="SUPFAM" id="SSF50800">
    <property type="entry name" value="PK beta-barrel domain-like"/>
    <property type="match status" value="1"/>
</dbReference>
<sequence length="270" mass="30368">MTTFKITGITIYPIKSLGGVSLQQAQVEERGFRHDRRWMLIDADNNFLTQRQHAQMALLQVRLLQNGLEVNHKNGLLQPLLVPFGQTEGPELQVRIWDDTCTALEVSAAVSAWFTGALQMPARLVYMPAASERKVDPNYAQQNEIVGFADGYPFLLIGQASLDDLNSRLPEPVPMNRFRPNLVFTGSAPFAEDSFLRFRIGETHFRVAKPCARCVVTTIDQASATKSPEPLKTLATYRVQNKKVMFGQNLVHEGRGEIRVGDELVVEEWQ</sequence>
<dbReference type="GO" id="GO:0030151">
    <property type="term" value="F:molybdenum ion binding"/>
    <property type="evidence" value="ECO:0007669"/>
    <property type="project" value="InterPro"/>
</dbReference>
<protein>
    <submittedName>
        <fullName evidence="2">MOSC domain-containing protein</fullName>
    </submittedName>
</protein>
<dbReference type="PANTHER" id="PTHR14237">
    <property type="entry name" value="MOLYBDOPTERIN COFACTOR SULFURASE MOSC"/>
    <property type="match status" value="1"/>
</dbReference>
<dbReference type="AlphaFoldDB" id="A0A5C8KA73"/>
<dbReference type="PROSITE" id="PS51340">
    <property type="entry name" value="MOSC"/>
    <property type="match status" value="1"/>
</dbReference>
<dbReference type="GO" id="GO:0030170">
    <property type="term" value="F:pyridoxal phosphate binding"/>
    <property type="evidence" value="ECO:0007669"/>
    <property type="project" value="InterPro"/>
</dbReference>
<name>A0A5C8KA73_9BACT</name>
<reference evidence="2 3" key="1">
    <citation type="submission" date="2019-08" db="EMBL/GenBank/DDBJ databases">
        <authorList>
            <person name="Shi S."/>
        </authorList>
    </citation>
    <scope>NUCLEOTIDE SEQUENCE [LARGE SCALE GENOMIC DNA]</scope>
    <source>
        <strain evidence="2 3">GY10130</strain>
    </source>
</reference>
<organism evidence="2 3">
    <name type="scientific">Pontibacter qinzhouensis</name>
    <dbReference type="NCBI Taxonomy" id="2603253"/>
    <lineage>
        <taxon>Bacteria</taxon>
        <taxon>Pseudomonadati</taxon>
        <taxon>Bacteroidota</taxon>
        <taxon>Cytophagia</taxon>
        <taxon>Cytophagales</taxon>
        <taxon>Hymenobacteraceae</taxon>
        <taxon>Pontibacter</taxon>
    </lineage>
</organism>
<evidence type="ECO:0000313" key="3">
    <source>
        <dbReference type="Proteomes" id="UP000321926"/>
    </source>
</evidence>
<gene>
    <name evidence="2" type="ORF">FVR03_10595</name>
</gene>
<dbReference type="Proteomes" id="UP000321926">
    <property type="component" value="Unassembled WGS sequence"/>
</dbReference>
<dbReference type="EMBL" id="VRTY01000034">
    <property type="protein sequence ID" value="TXK46441.1"/>
    <property type="molecule type" value="Genomic_DNA"/>
</dbReference>
<proteinExistence type="predicted"/>
<comment type="caution">
    <text evidence="2">The sequence shown here is derived from an EMBL/GenBank/DDBJ whole genome shotgun (WGS) entry which is preliminary data.</text>
</comment>
<dbReference type="OrthoDB" id="581532at2"/>